<dbReference type="SUPFAM" id="SSF51735">
    <property type="entry name" value="NAD(P)-binding Rossmann-fold domains"/>
    <property type="match status" value="1"/>
</dbReference>
<keyword evidence="3" id="KW-1185">Reference proteome</keyword>
<dbReference type="EMBL" id="LFJN01000009">
    <property type="protein sequence ID" value="KPI41490.1"/>
    <property type="molecule type" value="Genomic_DNA"/>
</dbReference>
<dbReference type="STRING" id="1664694.A0A0N1HCG2"/>
<reference evidence="2 3" key="1">
    <citation type="submission" date="2015-06" db="EMBL/GenBank/DDBJ databases">
        <title>Draft genome of the ant-associated black yeast Phialophora attae CBS 131958.</title>
        <authorList>
            <person name="Moreno L.F."/>
            <person name="Stielow B.J."/>
            <person name="de Hoog S."/>
            <person name="Vicente V.A."/>
            <person name="Weiss V.A."/>
            <person name="de Vries M."/>
            <person name="Cruz L.M."/>
            <person name="Souza E.M."/>
        </authorList>
    </citation>
    <scope>NUCLEOTIDE SEQUENCE [LARGE SCALE GENOMIC DNA]</scope>
    <source>
        <strain evidence="2 3">CBS 131958</strain>
    </source>
</reference>
<accession>A0A0N1HCG2</accession>
<evidence type="ECO:0000313" key="3">
    <source>
        <dbReference type="Proteomes" id="UP000038010"/>
    </source>
</evidence>
<dbReference type="InterPro" id="IPR002347">
    <property type="entry name" value="SDR_fam"/>
</dbReference>
<comment type="caution">
    <text evidence="2">The sequence shown here is derived from an EMBL/GenBank/DDBJ whole genome shotgun (WGS) entry which is preliminary data.</text>
</comment>
<dbReference type="PRINTS" id="PR00081">
    <property type="entry name" value="GDHRDH"/>
</dbReference>
<evidence type="ECO:0000313" key="2">
    <source>
        <dbReference type="EMBL" id="KPI41490.1"/>
    </source>
</evidence>
<dbReference type="GO" id="GO:0016491">
    <property type="term" value="F:oxidoreductase activity"/>
    <property type="evidence" value="ECO:0007669"/>
    <property type="project" value="UniProtKB-KW"/>
</dbReference>
<proteinExistence type="predicted"/>
<organism evidence="2 3">
    <name type="scientific">Cyphellophora attinorum</name>
    <dbReference type="NCBI Taxonomy" id="1664694"/>
    <lineage>
        <taxon>Eukaryota</taxon>
        <taxon>Fungi</taxon>
        <taxon>Dikarya</taxon>
        <taxon>Ascomycota</taxon>
        <taxon>Pezizomycotina</taxon>
        <taxon>Eurotiomycetes</taxon>
        <taxon>Chaetothyriomycetidae</taxon>
        <taxon>Chaetothyriales</taxon>
        <taxon>Cyphellophoraceae</taxon>
        <taxon>Cyphellophora</taxon>
    </lineage>
</organism>
<evidence type="ECO:0000256" key="1">
    <source>
        <dbReference type="ARBA" id="ARBA00023002"/>
    </source>
</evidence>
<dbReference type="CDD" id="cd05233">
    <property type="entry name" value="SDR_c"/>
    <property type="match status" value="1"/>
</dbReference>
<dbReference type="PANTHER" id="PTHR43658:SF8">
    <property type="entry name" value="17-BETA-HYDROXYSTEROID DEHYDROGENASE 14-RELATED"/>
    <property type="match status" value="1"/>
</dbReference>
<gene>
    <name evidence="2" type="ORF">AB675_9050</name>
</gene>
<dbReference type="Proteomes" id="UP000038010">
    <property type="component" value="Unassembled WGS sequence"/>
</dbReference>
<dbReference type="Gene3D" id="3.40.50.720">
    <property type="entry name" value="NAD(P)-binding Rossmann-like Domain"/>
    <property type="match status" value="1"/>
</dbReference>
<sequence length="157" mass="16803">MSNLAQTLSSRLQGLTAIVTGGANGIGAATVRLLRSCGANVVIADLASSRQSAATLIETMGPGDRDHLRFIATDITKWDQVRHLFAETRKSYGDPHLVVANAGIMESRDVLDVDDCTQGEDGGGLREPLEAYRVFDVNLKGTFNSELHPTTRGEFGS</sequence>
<protein>
    <submittedName>
        <fullName evidence="2">Secoisolariciresinol dehydrogenase</fullName>
    </submittedName>
</protein>
<dbReference type="OrthoDB" id="5371740at2759"/>
<dbReference type="Pfam" id="PF00106">
    <property type="entry name" value="adh_short"/>
    <property type="match status" value="1"/>
</dbReference>
<name>A0A0N1HCG2_9EURO</name>
<dbReference type="InterPro" id="IPR036291">
    <property type="entry name" value="NAD(P)-bd_dom_sf"/>
</dbReference>
<dbReference type="GeneID" id="28741433"/>
<dbReference type="PANTHER" id="PTHR43658">
    <property type="entry name" value="SHORT-CHAIN DEHYDROGENASE/REDUCTASE"/>
    <property type="match status" value="1"/>
</dbReference>
<dbReference type="AlphaFoldDB" id="A0A0N1HCG2"/>
<dbReference type="VEuPathDB" id="FungiDB:AB675_9050"/>
<keyword evidence="1" id="KW-0560">Oxidoreductase</keyword>
<dbReference type="RefSeq" id="XP_018001453.1">
    <property type="nucleotide sequence ID" value="XM_018149553.1"/>
</dbReference>